<protein>
    <recommendedName>
        <fullName evidence="3">DUF3037 family protein</fullName>
    </recommendedName>
</protein>
<proteinExistence type="predicted"/>
<dbReference type="OrthoDB" id="9803207at2"/>
<dbReference type="EMBL" id="QOVM01000004">
    <property type="protein sequence ID" value="RXG21964.1"/>
    <property type="molecule type" value="Genomic_DNA"/>
</dbReference>
<evidence type="ECO:0008006" key="3">
    <source>
        <dbReference type="Google" id="ProtNLM"/>
    </source>
</evidence>
<dbReference type="InterPro" id="IPR021398">
    <property type="entry name" value="DUF3037"/>
</dbReference>
<evidence type="ECO:0000313" key="2">
    <source>
        <dbReference type="Proteomes" id="UP000289238"/>
    </source>
</evidence>
<dbReference type="Pfam" id="PF11236">
    <property type="entry name" value="DUF3037"/>
    <property type="match status" value="1"/>
</dbReference>
<sequence>MHGKHLYEYAVIRIVPQVEREEFVNVGVILYCKSPRFVNMKYTLDSQKLAAFCPDLDVEQVQKNLSAFKAISCGEKSGGPIAQLEASERFRWLTATRSSVIQTSKTHPGFSGNLEDTLEQLFNDLVM</sequence>
<gene>
    <name evidence="1" type="ORF">DSM00_2028</name>
</gene>
<evidence type="ECO:0000313" key="1">
    <source>
        <dbReference type="EMBL" id="RXG21964.1"/>
    </source>
</evidence>
<reference evidence="1 2" key="1">
    <citation type="submission" date="2018-07" db="EMBL/GenBank/DDBJ databases">
        <title>Leeuwenhoekiella genomics.</title>
        <authorList>
            <person name="Tahon G."/>
            <person name="Willems A."/>
        </authorList>
    </citation>
    <scope>NUCLEOTIDE SEQUENCE [LARGE SCALE GENOMIC DNA]</scope>
    <source>
        <strain evidence="1 2">LMG 22550</strain>
    </source>
</reference>
<accession>A0A4Q0P5R9</accession>
<name>A0A4Q0P5R9_9FLAO</name>
<dbReference type="Proteomes" id="UP000289238">
    <property type="component" value="Unassembled WGS sequence"/>
</dbReference>
<keyword evidence="2" id="KW-1185">Reference proteome</keyword>
<dbReference type="AlphaFoldDB" id="A0A4Q0P5R9"/>
<dbReference type="RefSeq" id="WP_128757872.1">
    <property type="nucleotide sequence ID" value="NZ_QOVM01000004.1"/>
</dbReference>
<organism evidence="1 2">
    <name type="scientific">Leeuwenhoekiella aequorea</name>
    <dbReference type="NCBI Taxonomy" id="283736"/>
    <lineage>
        <taxon>Bacteria</taxon>
        <taxon>Pseudomonadati</taxon>
        <taxon>Bacteroidota</taxon>
        <taxon>Flavobacteriia</taxon>
        <taxon>Flavobacteriales</taxon>
        <taxon>Flavobacteriaceae</taxon>
        <taxon>Leeuwenhoekiella</taxon>
    </lineage>
</organism>
<comment type="caution">
    <text evidence="1">The sequence shown here is derived from an EMBL/GenBank/DDBJ whole genome shotgun (WGS) entry which is preliminary data.</text>
</comment>